<feature type="transmembrane region" description="Helical" evidence="14">
    <location>
        <begin position="145"/>
        <end position="168"/>
    </location>
</feature>
<dbReference type="SUPFAM" id="SSF56112">
    <property type="entry name" value="Protein kinase-like (PK-like)"/>
    <property type="match status" value="1"/>
</dbReference>
<comment type="catalytic activity">
    <reaction evidence="13">
        <text>L-seryl-[protein] + ATP = O-phospho-L-seryl-[protein] + ADP + H(+)</text>
        <dbReference type="Rhea" id="RHEA:17989"/>
        <dbReference type="Rhea" id="RHEA-COMP:9863"/>
        <dbReference type="Rhea" id="RHEA-COMP:11604"/>
        <dbReference type="ChEBI" id="CHEBI:15378"/>
        <dbReference type="ChEBI" id="CHEBI:29999"/>
        <dbReference type="ChEBI" id="CHEBI:30616"/>
        <dbReference type="ChEBI" id="CHEBI:83421"/>
        <dbReference type="ChEBI" id="CHEBI:456216"/>
        <dbReference type="EC" id="2.7.11.1"/>
    </reaction>
</comment>
<protein>
    <recommendedName>
        <fullName evidence="2">non-specific serine/threonine protein kinase</fullName>
        <ecNumber evidence="2">2.7.11.1</ecNumber>
    </recommendedName>
</protein>
<feature type="transmembrane region" description="Helical" evidence="14">
    <location>
        <begin position="609"/>
        <end position="630"/>
    </location>
</feature>
<comment type="catalytic activity">
    <reaction evidence="12">
        <text>L-threonyl-[protein] + ATP = O-phospho-L-threonyl-[protein] + ADP + H(+)</text>
        <dbReference type="Rhea" id="RHEA:46608"/>
        <dbReference type="Rhea" id="RHEA-COMP:11060"/>
        <dbReference type="Rhea" id="RHEA-COMP:11605"/>
        <dbReference type="ChEBI" id="CHEBI:15378"/>
        <dbReference type="ChEBI" id="CHEBI:30013"/>
        <dbReference type="ChEBI" id="CHEBI:30616"/>
        <dbReference type="ChEBI" id="CHEBI:61977"/>
        <dbReference type="ChEBI" id="CHEBI:456216"/>
        <dbReference type="EC" id="2.7.11.1"/>
    </reaction>
</comment>
<evidence type="ECO:0000256" key="6">
    <source>
        <dbReference type="ARBA" id="ARBA00022692"/>
    </source>
</evidence>
<dbReference type="OrthoDB" id="5242664at2"/>
<sequence>MATRLASEAPTDDVPAPAAVGATRIVRLRTDLVRTGLGLAVLGIGFLLARQGELSAVERDLFRLVNDLPGIVLPAVWLVMQLGNVVAVPVLAAVAALLRRFRAARDLLVSGLLAYFAADLVKSIVGRERPGGLPVGAVLHEGSIGGIGFVSGHSAVAAALATAVAPYLNRRGRRLAWTLAWGVALARVYVGAHLPLDVLGGLALGWAIGSAVHLVFGIPRRTVRPARVEALLTDVGLPGTRVRPAPVRARSSHPFLGVAPDGRLLYVKYLEPDRAERDWLHRLWRLLTVRDVKDDDALAPLGHQAEHEAVAAMTARARGVRVPEVVVATGSDRRALVVQEFVPGRPLDTLTPAEITPELLRAVWEQVALLHAARVAHHDLVAASVLIDREGQPCLVDFGNARTGASADTMADDVAELLASLAVHVDPEPVVDAAASVLGARQVAAALPSLAPLTLAAETRERLHARPERLSALRRAVRDRLGLPDPARPAWPRAGRAAVAAVAAGCAVVLGLLLVESGTAVLDTLEDVGWRWLGGAAVLAGLARVAAAAAVLATVDRRIAVGRVLGIRAVQDSASLLHGRAGRSRAAERFLESAGVLPDDAARAIRRTIAGALTGAAVVAVSALALGLARDGVGTWRAPADALRPALIALGGACLVAAGQVLAGRGLPAREQARPRRRGRWRRLLLSPRWAVQVAWSAVATGLEAAALACAVEAAGGRASVLAVAAGYAALRLIWTAVPLAGLPGAAEAALLVLLVALGVPITDACAAVLLARALTFWFPAAFGALTARRGPTW</sequence>
<dbReference type="Pfam" id="PF03706">
    <property type="entry name" value="LPG_synthase_TM"/>
    <property type="match status" value="1"/>
</dbReference>
<dbReference type="GO" id="GO:0005524">
    <property type="term" value="F:ATP binding"/>
    <property type="evidence" value="ECO:0007669"/>
    <property type="project" value="UniProtKB-KW"/>
</dbReference>
<dbReference type="EC" id="2.7.11.1" evidence="2"/>
<reference evidence="17" key="1">
    <citation type="submission" date="2016-10" db="EMBL/GenBank/DDBJ databases">
        <authorList>
            <person name="Varghese N."/>
            <person name="Submissions S."/>
        </authorList>
    </citation>
    <scope>NUCLEOTIDE SEQUENCE [LARGE SCALE GENOMIC DNA]</scope>
    <source>
        <strain evidence="17">DSM 45413</strain>
    </source>
</reference>
<evidence type="ECO:0000259" key="15">
    <source>
        <dbReference type="SMART" id="SM00014"/>
    </source>
</evidence>
<comment type="subcellular location">
    <subcellularLocation>
        <location evidence="1">Cell membrane</location>
        <topology evidence="1">Multi-pass membrane protein</topology>
    </subcellularLocation>
</comment>
<feature type="transmembrane region" description="Helical" evidence="14">
    <location>
        <begin position="71"/>
        <end position="98"/>
    </location>
</feature>
<dbReference type="PANTHER" id="PTHR14969">
    <property type="entry name" value="SPHINGOSINE-1-PHOSPHATE PHOSPHOHYDROLASE"/>
    <property type="match status" value="1"/>
</dbReference>
<dbReference type="Gene3D" id="1.10.510.10">
    <property type="entry name" value="Transferase(Phosphotransferase) domain 1"/>
    <property type="match status" value="1"/>
</dbReference>
<dbReference type="GO" id="GO:0004674">
    <property type="term" value="F:protein serine/threonine kinase activity"/>
    <property type="evidence" value="ECO:0007669"/>
    <property type="project" value="UniProtKB-KW"/>
</dbReference>
<dbReference type="InterPro" id="IPR018934">
    <property type="entry name" value="RIO_dom"/>
</dbReference>
<evidence type="ECO:0000313" key="17">
    <source>
        <dbReference type="Proteomes" id="UP000198960"/>
    </source>
</evidence>
<dbReference type="GO" id="GO:0005886">
    <property type="term" value="C:plasma membrane"/>
    <property type="evidence" value="ECO:0007669"/>
    <property type="project" value="UniProtKB-SubCell"/>
</dbReference>
<name>A0A1H8SYK0_9ACTN</name>
<evidence type="ECO:0000256" key="5">
    <source>
        <dbReference type="ARBA" id="ARBA00022679"/>
    </source>
</evidence>
<feature type="domain" description="Phosphatidic acid phosphatase type 2/haloperoxidase" evidence="15">
    <location>
        <begin position="107"/>
        <end position="213"/>
    </location>
</feature>
<evidence type="ECO:0000256" key="11">
    <source>
        <dbReference type="ARBA" id="ARBA00023136"/>
    </source>
</evidence>
<dbReference type="Pfam" id="PF01569">
    <property type="entry name" value="PAP2"/>
    <property type="match status" value="1"/>
</dbReference>
<keyword evidence="11 14" id="KW-0472">Membrane</keyword>
<keyword evidence="3" id="KW-1003">Cell membrane</keyword>
<dbReference type="InterPro" id="IPR022791">
    <property type="entry name" value="L-PG_synthase/AglD"/>
</dbReference>
<dbReference type="PANTHER" id="PTHR14969:SF13">
    <property type="entry name" value="AT30094P"/>
    <property type="match status" value="1"/>
</dbReference>
<organism evidence="16 17">
    <name type="scientific">Trujillonella endophytica</name>
    <dbReference type="NCBI Taxonomy" id="673521"/>
    <lineage>
        <taxon>Bacteria</taxon>
        <taxon>Bacillati</taxon>
        <taxon>Actinomycetota</taxon>
        <taxon>Actinomycetes</taxon>
        <taxon>Geodermatophilales</taxon>
        <taxon>Geodermatophilaceae</taxon>
        <taxon>Trujillonella</taxon>
    </lineage>
</organism>
<keyword evidence="17" id="KW-1185">Reference proteome</keyword>
<dbReference type="InterPro" id="IPR036938">
    <property type="entry name" value="PAP2/HPO_sf"/>
</dbReference>
<keyword evidence="8" id="KW-0418">Kinase</keyword>
<evidence type="ECO:0000256" key="14">
    <source>
        <dbReference type="SAM" id="Phobius"/>
    </source>
</evidence>
<dbReference type="InterPro" id="IPR011009">
    <property type="entry name" value="Kinase-like_dom_sf"/>
</dbReference>
<feature type="transmembrane region" description="Helical" evidence="14">
    <location>
        <begin position="198"/>
        <end position="218"/>
    </location>
</feature>
<dbReference type="Gene3D" id="1.20.144.10">
    <property type="entry name" value="Phosphatidic acid phosphatase type 2/haloperoxidase"/>
    <property type="match status" value="1"/>
</dbReference>
<evidence type="ECO:0000256" key="13">
    <source>
        <dbReference type="ARBA" id="ARBA00048679"/>
    </source>
</evidence>
<keyword evidence="10 14" id="KW-1133">Transmembrane helix</keyword>
<dbReference type="Proteomes" id="UP000198960">
    <property type="component" value="Unassembled WGS sequence"/>
</dbReference>
<dbReference type="SUPFAM" id="SSF48317">
    <property type="entry name" value="Acid phosphatase/Vanadium-dependent haloperoxidase"/>
    <property type="match status" value="1"/>
</dbReference>
<keyword evidence="6 14" id="KW-0812">Transmembrane</keyword>
<feature type="transmembrane region" description="Helical" evidence="14">
    <location>
        <begin position="107"/>
        <end position="125"/>
    </location>
</feature>
<evidence type="ECO:0000256" key="2">
    <source>
        <dbReference type="ARBA" id="ARBA00012513"/>
    </source>
</evidence>
<dbReference type="InterPro" id="IPR000326">
    <property type="entry name" value="PAP2/HPO"/>
</dbReference>
<evidence type="ECO:0000313" key="16">
    <source>
        <dbReference type="EMBL" id="SEO83585.1"/>
    </source>
</evidence>
<accession>A0A1H8SYK0</accession>
<feature type="transmembrane region" description="Helical" evidence="14">
    <location>
        <begin position="715"/>
        <end position="735"/>
    </location>
</feature>
<evidence type="ECO:0000256" key="9">
    <source>
        <dbReference type="ARBA" id="ARBA00022840"/>
    </source>
</evidence>
<evidence type="ECO:0000256" key="7">
    <source>
        <dbReference type="ARBA" id="ARBA00022741"/>
    </source>
</evidence>
<feature type="transmembrane region" description="Helical" evidence="14">
    <location>
        <begin position="175"/>
        <end position="192"/>
    </location>
</feature>
<evidence type="ECO:0000256" key="12">
    <source>
        <dbReference type="ARBA" id="ARBA00047899"/>
    </source>
</evidence>
<evidence type="ECO:0000256" key="10">
    <source>
        <dbReference type="ARBA" id="ARBA00022989"/>
    </source>
</evidence>
<evidence type="ECO:0000256" key="1">
    <source>
        <dbReference type="ARBA" id="ARBA00004651"/>
    </source>
</evidence>
<keyword evidence="7" id="KW-0547">Nucleotide-binding</keyword>
<evidence type="ECO:0000256" key="3">
    <source>
        <dbReference type="ARBA" id="ARBA00022475"/>
    </source>
</evidence>
<feature type="transmembrane region" description="Helical" evidence="14">
    <location>
        <begin position="535"/>
        <end position="555"/>
    </location>
</feature>
<gene>
    <name evidence="16" type="ORF">SAMN05660991_01918</name>
</gene>
<keyword evidence="9" id="KW-0067">ATP-binding</keyword>
<proteinExistence type="predicted"/>
<dbReference type="SMART" id="SM00014">
    <property type="entry name" value="acidPPc"/>
    <property type="match status" value="1"/>
</dbReference>
<feature type="transmembrane region" description="Helical" evidence="14">
    <location>
        <begin position="497"/>
        <end position="515"/>
    </location>
</feature>
<feature type="transmembrane region" description="Helical" evidence="14">
    <location>
        <begin position="642"/>
        <end position="663"/>
    </location>
</feature>
<feature type="transmembrane region" description="Helical" evidence="14">
    <location>
        <begin position="32"/>
        <end position="51"/>
    </location>
</feature>
<evidence type="ECO:0000256" key="4">
    <source>
        <dbReference type="ARBA" id="ARBA00022527"/>
    </source>
</evidence>
<dbReference type="AlphaFoldDB" id="A0A1H8SYK0"/>
<evidence type="ECO:0000256" key="8">
    <source>
        <dbReference type="ARBA" id="ARBA00022777"/>
    </source>
</evidence>
<feature type="transmembrane region" description="Helical" evidence="14">
    <location>
        <begin position="684"/>
        <end position="703"/>
    </location>
</feature>
<dbReference type="EMBL" id="FOEE01000005">
    <property type="protein sequence ID" value="SEO83585.1"/>
    <property type="molecule type" value="Genomic_DNA"/>
</dbReference>
<keyword evidence="5" id="KW-0808">Transferase</keyword>
<dbReference type="CDD" id="cd01610">
    <property type="entry name" value="PAP2_like"/>
    <property type="match status" value="1"/>
</dbReference>
<feature type="transmembrane region" description="Helical" evidence="14">
    <location>
        <begin position="742"/>
        <end position="762"/>
    </location>
</feature>
<dbReference type="Pfam" id="PF01163">
    <property type="entry name" value="RIO1"/>
    <property type="match status" value="1"/>
</dbReference>
<keyword evidence="4" id="KW-0723">Serine/threonine-protein kinase</keyword>
<dbReference type="STRING" id="673521.SAMN05660991_01918"/>
<dbReference type="RefSeq" id="WP_091942499.1">
    <property type="nucleotide sequence ID" value="NZ_FOEE01000005.1"/>
</dbReference>